<feature type="transmembrane region" description="Helical" evidence="1">
    <location>
        <begin position="29"/>
        <end position="50"/>
    </location>
</feature>
<keyword evidence="1" id="KW-1133">Transmembrane helix</keyword>
<accession>A0A838BH45</accession>
<organism evidence="2 3">
    <name type="scientific">Mesorhizobium neociceri</name>
    <dbReference type="NCBI Taxonomy" id="1307853"/>
    <lineage>
        <taxon>Bacteria</taxon>
        <taxon>Pseudomonadati</taxon>
        <taxon>Pseudomonadota</taxon>
        <taxon>Alphaproteobacteria</taxon>
        <taxon>Hyphomicrobiales</taxon>
        <taxon>Phyllobacteriaceae</taxon>
        <taxon>Mesorhizobium</taxon>
    </lineage>
</organism>
<keyword evidence="1" id="KW-0472">Membrane</keyword>
<evidence type="ECO:0008006" key="4">
    <source>
        <dbReference type="Google" id="ProtNLM"/>
    </source>
</evidence>
<dbReference type="Proteomes" id="UP000558284">
    <property type="component" value="Unassembled WGS sequence"/>
</dbReference>
<gene>
    <name evidence="2" type="ORF">H0241_32050</name>
</gene>
<keyword evidence="3" id="KW-1185">Reference proteome</keyword>
<proteinExistence type="predicted"/>
<dbReference type="EMBL" id="JACDTY010000028">
    <property type="protein sequence ID" value="MBA1144830.1"/>
    <property type="molecule type" value="Genomic_DNA"/>
</dbReference>
<evidence type="ECO:0000313" key="3">
    <source>
        <dbReference type="Proteomes" id="UP000558284"/>
    </source>
</evidence>
<evidence type="ECO:0000313" key="2">
    <source>
        <dbReference type="EMBL" id="MBA1144830.1"/>
    </source>
</evidence>
<feature type="transmembrane region" description="Helical" evidence="1">
    <location>
        <begin position="118"/>
        <end position="135"/>
    </location>
</feature>
<feature type="transmembrane region" description="Helical" evidence="1">
    <location>
        <begin position="185"/>
        <end position="212"/>
    </location>
</feature>
<keyword evidence="1" id="KW-0812">Transmembrane</keyword>
<feature type="transmembrane region" description="Helical" evidence="1">
    <location>
        <begin position="141"/>
        <end position="164"/>
    </location>
</feature>
<name>A0A838BH45_9HYPH</name>
<protein>
    <recommendedName>
        <fullName evidence="4">Glycerophosphoryl diester phosphodiesterase membrane domain-containing protein</fullName>
    </recommendedName>
</protein>
<feature type="transmembrane region" description="Helical" evidence="1">
    <location>
        <begin position="218"/>
        <end position="241"/>
    </location>
</feature>
<feature type="transmembrane region" description="Helical" evidence="1">
    <location>
        <begin position="77"/>
        <end position="98"/>
    </location>
</feature>
<sequence length="260" mass="27863">MTSATFARPEKFQIGRVFNNIFSVIGRNVGLTVGMAVLFSGLPTIIIQLWTNSRMEALLQADPGAAADPTFALRNSWVTFVAIFISAIFGLLLQSALVRATIEDLNGKRPNIGDCLQIAIRFLLPTLGIGFLVALGSGLAMIALVVPGIILWLGWSVSVPVLIQERLGVFGSMSRSRTLTKGSRWSLFGLFLILIIIAMVIQGAVGVLVYLFHGIAAVIVAGLVQSVMAMLLSVAAAVSYVELRQVREGTSVDELAEIFS</sequence>
<dbReference type="AlphaFoldDB" id="A0A838BH45"/>
<evidence type="ECO:0000256" key="1">
    <source>
        <dbReference type="SAM" id="Phobius"/>
    </source>
</evidence>
<reference evidence="2 3" key="1">
    <citation type="submission" date="2020-07" db="EMBL/GenBank/DDBJ databases">
        <title>Definition of the novel symbiovar canariense within Mesorhizobium novociceri, a new species of genus Mesorhizobium nodulating Cicer canariense in the Caldera de Taburiente National Park (La Palma, Canary Islands).</title>
        <authorList>
            <person name="Leon-Barrios M."/>
            <person name="Perez-Yepez J."/>
            <person name="Flores-Felix J.D."/>
            <person name="Ramirez-Baena M.H."/>
            <person name="Pulido-Suarez L."/>
            <person name="Igual J.M."/>
            <person name="Velazquez E."/>
            <person name="Peix A."/>
        </authorList>
    </citation>
    <scope>NUCLEOTIDE SEQUENCE [LARGE SCALE GENOMIC DNA]</scope>
    <source>
        <strain evidence="2 3">CCANP35</strain>
    </source>
</reference>
<comment type="caution">
    <text evidence="2">The sequence shown here is derived from an EMBL/GenBank/DDBJ whole genome shotgun (WGS) entry which is preliminary data.</text>
</comment>